<organism evidence="3 4">
    <name type="scientific">Promicromonospora vindobonensis</name>
    <dbReference type="NCBI Taxonomy" id="195748"/>
    <lineage>
        <taxon>Bacteria</taxon>
        <taxon>Bacillati</taxon>
        <taxon>Actinomycetota</taxon>
        <taxon>Actinomycetes</taxon>
        <taxon>Micrococcales</taxon>
        <taxon>Promicromonosporaceae</taxon>
        <taxon>Promicromonospora</taxon>
    </lineage>
</organism>
<evidence type="ECO:0000256" key="1">
    <source>
        <dbReference type="SAM" id="MobiDB-lite"/>
    </source>
</evidence>
<evidence type="ECO:0000313" key="3">
    <source>
        <dbReference type="EMBL" id="MFD2794334.1"/>
    </source>
</evidence>
<dbReference type="Proteomes" id="UP001597479">
    <property type="component" value="Unassembled WGS sequence"/>
</dbReference>
<feature type="region of interest" description="Disordered" evidence="1">
    <location>
        <begin position="32"/>
        <end position="68"/>
    </location>
</feature>
<dbReference type="Pfam" id="PF10783">
    <property type="entry name" value="DUF2599"/>
    <property type="match status" value="1"/>
</dbReference>
<gene>
    <name evidence="3" type="ORF">ACFS27_12310</name>
</gene>
<evidence type="ECO:0000313" key="4">
    <source>
        <dbReference type="Proteomes" id="UP001597479"/>
    </source>
</evidence>
<dbReference type="InterPro" id="IPR019719">
    <property type="entry name" value="DUF2599"/>
</dbReference>
<keyword evidence="4" id="KW-1185">Reference proteome</keyword>
<dbReference type="RefSeq" id="WP_377183317.1">
    <property type="nucleotide sequence ID" value="NZ_JBHUOG010000001.1"/>
</dbReference>
<name>A0ABW5VRP9_9MICO</name>
<keyword evidence="2" id="KW-0732">Signal</keyword>
<comment type="caution">
    <text evidence="3">The sequence shown here is derived from an EMBL/GenBank/DDBJ whole genome shotgun (WGS) entry which is preliminary data.</text>
</comment>
<sequence length="292" mass="29720">MPIRRAATAPLAACAALAVLLTVSGCGLADRATRADDPSQEPTPTAGRSSAAPEQSEPSAAGRPELRTSTVTLDEVVLRVDSREAAVVAADVDVPGLRTVTLSLAPGGSADLTLTSPGTLDVDPDGSIAVLDDGGTPVAAIGPPAPPSDAEDDAPRIEVSDTDATHARVEVDDRVRSAQGSGSGGKAAPAGPVEVTFVVGTHAIESTTWGENEGGRSLAVDPTDWVRHAGEAGLDLIRAQLVAAEPEADSDTMEHQLVCHAVGAPDKNTWNLEPWRPDVGLILTAGAHCNPV</sequence>
<proteinExistence type="predicted"/>
<evidence type="ECO:0000256" key="2">
    <source>
        <dbReference type="SAM" id="SignalP"/>
    </source>
</evidence>
<feature type="compositionally biased region" description="Low complexity" evidence="1">
    <location>
        <begin position="49"/>
        <end position="61"/>
    </location>
</feature>
<feature type="signal peptide" evidence="2">
    <location>
        <begin position="1"/>
        <end position="29"/>
    </location>
</feature>
<dbReference type="EMBL" id="JBHUOG010000001">
    <property type="protein sequence ID" value="MFD2794334.1"/>
    <property type="molecule type" value="Genomic_DNA"/>
</dbReference>
<reference evidence="4" key="1">
    <citation type="journal article" date="2019" name="Int. J. Syst. Evol. Microbiol.">
        <title>The Global Catalogue of Microorganisms (GCM) 10K type strain sequencing project: providing services to taxonomists for standard genome sequencing and annotation.</title>
        <authorList>
            <consortium name="The Broad Institute Genomics Platform"/>
            <consortium name="The Broad Institute Genome Sequencing Center for Infectious Disease"/>
            <person name="Wu L."/>
            <person name="Ma J."/>
        </authorList>
    </citation>
    <scope>NUCLEOTIDE SEQUENCE [LARGE SCALE GENOMIC DNA]</scope>
    <source>
        <strain evidence="4">CCM 7044</strain>
    </source>
</reference>
<accession>A0ABW5VRP9</accession>
<feature type="chain" id="PRO_5046912957" evidence="2">
    <location>
        <begin position="30"/>
        <end position="292"/>
    </location>
</feature>
<dbReference type="PROSITE" id="PS51257">
    <property type="entry name" value="PROKAR_LIPOPROTEIN"/>
    <property type="match status" value="1"/>
</dbReference>
<protein>
    <submittedName>
        <fullName evidence="3">DUF2599 domain-containing protein</fullName>
    </submittedName>
</protein>